<name>A0A0A8YE47_ARUDO</name>
<accession>A0A0A8YE47</accession>
<sequence>MASDFLFHST</sequence>
<protein>
    <submittedName>
        <fullName evidence="1">Uncharacterized protein</fullName>
    </submittedName>
</protein>
<evidence type="ECO:0000313" key="1">
    <source>
        <dbReference type="EMBL" id="JAD24374.1"/>
    </source>
</evidence>
<dbReference type="EMBL" id="GBRH01273521">
    <property type="protein sequence ID" value="JAD24374.1"/>
    <property type="molecule type" value="Transcribed_RNA"/>
</dbReference>
<organism evidence="1">
    <name type="scientific">Arundo donax</name>
    <name type="common">Giant reed</name>
    <name type="synonym">Donax arundinaceus</name>
    <dbReference type="NCBI Taxonomy" id="35708"/>
    <lineage>
        <taxon>Eukaryota</taxon>
        <taxon>Viridiplantae</taxon>
        <taxon>Streptophyta</taxon>
        <taxon>Embryophyta</taxon>
        <taxon>Tracheophyta</taxon>
        <taxon>Spermatophyta</taxon>
        <taxon>Magnoliopsida</taxon>
        <taxon>Liliopsida</taxon>
        <taxon>Poales</taxon>
        <taxon>Poaceae</taxon>
        <taxon>PACMAD clade</taxon>
        <taxon>Arundinoideae</taxon>
        <taxon>Arundineae</taxon>
        <taxon>Arundo</taxon>
    </lineage>
</organism>
<reference evidence="1" key="2">
    <citation type="journal article" date="2015" name="Data Brief">
        <title>Shoot transcriptome of the giant reed, Arundo donax.</title>
        <authorList>
            <person name="Barrero R.A."/>
            <person name="Guerrero F.D."/>
            <person name="Moolhuijzen P."/>
            <person name="Goolsby J.A."/>
            <person name="Tidwell J."/>
            <person name="Bellgard S.E."/>
            <person name="Bellgard M.I."/>
        </authorList>
    </citation>
    <scope>NUCLEOTIDE SEQUENCE</scope>
    <source>
        <tissue evidence="1">Shoot tissue taken approximately 20 cm above the soil surface</tissue>
    </source>
</reference>
<reference evidence="1" key="1">
    <citation type="submission" date="2014-09" db="EMBL/GenBank/DDBJ databases">
        <authorList>
            <person name="Magalhaes I.L.F."/>
            <person name="Oliveira U."/>
            <person name="Santos F.R."/>
            <person name="Vidigal T.H.D.A."/>
            <person name="Brescovit A.D."/>
            <person name="Santos A.J."/>
        </authorList>
    </citation>
    <scope>NUCLEOTIDE SEQUENCE</scope>
    <source>
        <tissue evidence="1">Shoot tissue taken approximately 20 cm above the soil surface</tissue>
    </source>
</reference>
<proteinExistence type="predicted"/>